<dbReference type="InParanoid" id="A0A4R6QMA1"/>
<comment type="subunit">
    <text evidence="3">UreD, UreF and UreG form a complex that acts as a GTP-hydrolysis-dependent molecular chaperone, activating the urease apoprotein by helping to assemble the nickel containing metallocenter of UreC. The UreE protein probably delivers the nickel.</text>
</comment>
<dbReference type="PANTHER" id="PTHR33643">
    <property type="entry name" value="UREASE ACCESSORY PROTEIN D"/>
    <property type="match status" value="1"/>
</dbReference>
<accession>A0A4R6QMA1</accession>
<dbReference type="Pfam" id="PF01774">
    <property type="entry name" value="UreD"/>
    <property type="match status" value="1"/>
</dbReference>
<evidence type="ECO:0000256" key="1">
    <source>
        <dbReference type="ARBA" id="ARBA00007177"/>
    </source>
</evidence>
<comment type="function">
    <text evidence="3">Required for maturation of urease via the functional incorporation of the urease nickel metallocenter.</text>
</comment>
<dbReference type="InterPro" id="IPR002669">
    <property type="entry name" value="UreD"/>
</dbReference>
<comment type="subcellular location">
    <subcellularLocation>
        <location evidence="3">Cytoplasm</location>
    </subcellularLocation>
</comment>
<sequence length="284" mass="30927">MIDAPRTQAAWAAHLQLTYRAEAERTLAHDLHSGPLRVLQALYPEGPGICHHVLVHPPGGVVGGDELRVTVEAGAGSRALITTPGATRFYRSAGPWAEQRTELHLAAGAMLEWLPLETLAYDQCLARNTLSMQLEPGSLLMGWDLLALGLPAAERPFAQGEFATRIHWPGVWLEQSLLRADDVQLRQSPLGLAGRSCVGTMWLASGTALDRALLEQLLDEAREEIGQAGADITAGVSSTDPRLLVLRLLASHTETAFALLRAVRARWRPLALGLPAHEPRIWRQ</sequence>
<comment type="caution">
    <text evidence="4">The sequence shown here is derived from an EMBL/GenBank/DDBJ whole genome shotgun (WGS) entry which is preliminary data.</text>
</comment>
<keyword evidence="3" id="KW-0963">Cytoplasm</keyword>
<keyword evidence="2 3" id="KW-0143">Chaperone</keyword>
<evidence type="ECO:0000256" key="3">
    <source>
        <dbReference type="HAMAP-Rule" id="MF_01384"/>
    </source>
</evidence>
<reference evidence="4 5" key="1">
    <citation type="submission" date="2019-03" db="EMBL/GenBank/DDBJ databases">
        <title>Genomic Encyclopedia of Type Strains, Phase IV (KMG-IV): sequencing the most valuable type-strain genomes for metagenomic binning, comparative biology and taxonomic classification.</title>
        <authorList>
            <person name="Goeker M."/>
        </authorList>
    </citation>
    <scope>NUCLEOTIDE SEQUENCE [LARGE SCALE GENOMIC DNA]</scope>
    <source>
        <strain evidence="4 5">DSM 16998</strain>
    </source>
</reference>
<name>A0A4R6QMA1_9BURK</name>
<comment type="similarity">
    <text evidence="1 3">Belongs to the UreD family.</text>
</comment>
<protein>
    <recommendedName>
        <fullName evidence="3">Urease accessory protein UreD</fullName>
    </recommendedName>
</protein>
<organism evidence="4 5">
    <name type="scientific">Roseateles toxinivorans</name>
    <dbReference type="NCBI Taxonomy" id="270368"/>
    <lineage>
        <taxon>Bacteria</taxon>
        <taxon>Pseudomonadati</taxon>
        <taxon>Pseudomonadota</taxon>
        <taxon>Betaproteobacteria</taxon>
        <taxon>Burkholderiales</taxon>
        <taxon>Sphaerotilaceae</taxon>
        <taxon>Roseateles</taxon>
    </lineage>
</organism>
<dbReference type="Proteomes" id="UP000295361">
    <property type="component" value="Unassembled WGS sequence"/>
</dbReference>
<evidence type="ECO:0000313" key="4">
    <source>
        <dbReference type="EMBL" id="TDP71055.1"/>
    </source>
</evidence>
<keyword evidence="5" id="KW-1185">Reference proteome</keyword>
<dbReference type="GO" id="GO:0005737">
    <property type="term" value="C:cytoplasm"/>
    <property type="evidence" value="ECO:0007669"/>
    <property type="project" value="UniProtKB-SubCell"/>
</dbReference>
<gene>
    <name evidence="3" type="primary">ureD</name>
    <name evidence="4" type="ORF">DES47_10333</name>
</gene>
<dbReference type="PANTHER" id="PTHR33643:SF1">
    <property type="entry name" value="UREASE ACCESSORY PROTEIN D"/>
    <property type="match status" value="1"/>
</dbReference>
<proteinExistence type="inferred from homology"/>
<dbReference type="AlphaFoldDB" id="A0A4R6QMA1"/>
<evidence type="ECO:0000256" key="2">
    <source>
        <dbReference type="ARBA" id="ARBA00023186"/>
    </source>
</evidence>
<dbReference type="EMBL" id="SNXS01000003">
    <property type="protein sequence ID" value="TDP71055.1"/>
    <property type="molecule type" value="Genomic_DNA"/>
</dbReference>
<keyword evidence="3" id="KW-0996">Nickel insertion</keyword>
<dbReference type="HAMAP" id="MF_01384">
    <property type="entry name" value="UreD"/>
    <property type="match status" value="1"/>
</dbReference>
<evidence type="ECO:0000313" key="5">
    <source>
        <dbReference type="Proteomes" id="UP000295361"/>
    </source>
</evidence>
<dbReference type="GO" id="GO:0016151">
    <property type="term" value="F:nickel cation binding"/>
    <property type="evidence" value="ECO:0007669"/>
    <property type="project" value="UniProtKB-UniRule"/>
</dbReference>